<dbReference type="PANTHER" id="PTHR26454">
    <property type="entry name" value="OLFACTORY RECEPTOR"/>
    <property type="match status" value="1"/>
</dbReference>
<dbReference type="PRINTS" id="PR00245">
    <property type="entry name" value="OLFACTORYR"/>
</dbReference>
<evidence type="ECO:0000256" key="11">
    <source>
        <dbReference type="ARBA" id="ARBA00023224"/>
    </source>
</evidence>
<comment type="function">
    <text evidence="1">Putative odorant or sperm cell receptor.</text>
</comment>
<proteinExistence type="predicted"/>
<evidence type="ECO:0000256" key="5">
    <source>
        <dbReference type="ARBA" id="ARBA00022692"/>
    </source>
</evidence>
<dbReference type="GO" id="GO:0004930">
    <property type="term" value="F:G protein-coupled receptor activity"/>
    <property type="evidence" value="ECO:0007669"/>
    <property type="project" value="UniProtKB-KW"/>
</dbReference>
<keyword evidence="6" id="KW-0552">Olfaction</keyword>
<evidence type="ECO:0000256" key="10">
    <source>
        <dbReference type="ARBA" id="ARBA00023170"/>
    </source>
</evidence>
<feature type="domain" description="G-protein coupled receptors family 1 profile" evidence="12">
    <location>
        <begin position="1"/>
        <end position="68"/>
    </location>
</feature>
<name>A0A485P183_LYNPA</name>
<accession>A0A485P183</accession>
<sequence length="68" mass="7792">YLYSIATGDNIITYKACIIQVFFTDLCGVSEFFLLAAMSYDHYVAICKPLHYVIIMSKRVCRILIICC</sequence>
<dbReference type="AlphaFoldDB" id="A0A485P183"/>
<dbReference type="GO" id="GO:0005886">
    <property type="term" value="C:plasma membrane"/>
    <property type="evidence" value="ECO:0007669"/>
    <property type="project" value="UniProtKB-SubCell"/>
</dbReference>
<evidence type="ECO:0000313" key="13">
    <source>
        <dbReference type="EMBL" id="VFV39420.1"/>
    </source>
</evidence>
<keyword evidence="4" id="KW-0716">Sensory transduction</keyword>
<evidence type="ECO:0000256" key="1">
    <source>
        <dbReference type="ARBA" id="ARBA00003929"/>
    </source>
</evidence>
<dbReference type="InterPro" id="IPR047132">
    <property type="entry name" value="Olfact_rcpt_6C-like"/>
</dbReference>
<dbReference type="EMBL" id="CAAGRJ010027400">
    <property type="protein sequence ID" value="VFV39420.1"/>
    <property type="molecule type" value="Genomic_DNA"/>
</dbReference>
<comment type="subcellular location">
    <subcellularLocation>
        <location evidence="2">Cell membrane</location>
        <topology evidence="2">Multi-pass membrane protein</topology>
    </subcellularLocation>
</comment>
<feature type="non-terminal residue" evidence="13">
    <location>
        <position position="1"/>
    </location>
</feature>
<evidence type="ECO:0000256" key="6">
    <source>
        <dbReference type="ARBA" id="ARBA00022725"/>
    </source>
</evidence>
<keyword evidence="7" id="KW-1133">Transmembrane helix</keyword>
<organism evidence="13 14">
    <name type="scientific">Lynx pardinus</name>
    <name type="common">Iberian lynx</name>
    <name type="synonym">Felis pardina</name>
    <dbReference type="NCBI Taxonomy" id="191816"/>
    <lineage>
        <taxon>Eukaryota</taxon>
        <taxon>Metazoa</taxon>
        <taxon>Chordata</taxon>
        <taxon>Craniata</taxon>
        <taxon>Vertebrata</taxon>
        <taxon>Euteleostomi</taxon>
        <taxon>Mammalia</taxon>
        <taxon>Eutheria</taxon>
        <taxon>Laurasiatheria</taxon>
        <taxon>Carnivora</taxon>
        <taxon>Feliformia</taxon>
        <taxon>Felidae</taxon>
        <taxon>Felinae</taxon>
        <taxon>Lynx</taxon>
    </lineage>
</organism>
<evidence type="ECO:0000256" key="3">
    <source>
        <dbReference type="ARBA" id="ARBA00022475"/>
    </source>
</evidence>
<reference evidence="13 14" key="1">
    <citation type="submission" date="2019-01" db="EMBL/GenBank/DDBJ databases">
        <authorList>
            <person name="Alioto T."/>
            <person name="Alioto T."/>
        </authorList>
    </citation>
    <scope>NUCLEOTIDE SEQUENCE [LARGE SCALE GENOMIC DNA]</scope>
</reference>
<keyword evidence="9" id="KW-0472">Membrane</keyword>
<keyword evidence="3" id="KW-1003">Cell membrane</keyword>
<dbReference type="InterPro" id="IPR000276">
    <property type="entry name" value="GPCR_Rhodpsn"/>
</dbReference>
<evidence type="ECO:0000256" key="2">
    <source>
        <dbReference type="ARBA" id="ARBA00004651"/>
    </source>
</evidence>
<evidence type="ECO:0000256" key="4">
    <source>
        <dbReference type="ARBA" id="ARBA00022606"/>
    </source>
</evidence>
<dbReference type="PROSITE" id="PS50262">
    <property type="entry name" value="G_PROTEIN_RECEP_F1_2"/>
    <property type="match status" value="1"/>
</dbReference>
<dbReference type="GO" id="GO:0004984">
    <property type="term" value="F:olfactory receptor activity"/>
    <property type="evidence" value="ECO:0007669"/>
    <property type="project" value="InterPro"/>
</dbReference>
<keyword evidence="14" id="KW-1185">Reference proteome</keyword>
<dbReference type="Gene3D" id="1.20.1070.10">
    <property type="entry name" value="Rhodopsin 7-helix transmembrane proteins"/>
    <property type="match status" value="1"/>
</dbReference>
<keyword evidence="5" id="KW-0812">Transmembrane</keyword>
<evidence type="ECO:0000256" key="7">
    <source>
        <dbReference type="ARBA" id="ARBA00022989"/>
    </source>
</evidence>
<dbReference type="Proteomes" id="UP000386466">
    <property type="component" value="Unassembled WGS sequence"/>
</dbReference>
<keyword evidence="11" id="KW-0807">Transducer</keyword>
<dbReference type="PANTHER" id="PTHR26454:SF158">
    <property type="entry name" value="OLFACTORY RECEPTOR"/>
    <property type="match status" value="1"/>
</dbReference>
<dbReference type="Pfam" id="PF00001">
    <property type="entry name" value="7tm_1"/>
    <property type="match status" value="1"/>
</dbReference>
<evidence type="ECO:0000256" key="9">
    <source>
        <dbReference type="ARBA" id="ARBA00023136"/>
    </source>
</evidence>
<protein>
    <submittedName>
        <fullName evidence="13">Olfactory receptor 6c2-like</fullName>
    </submittedName>
</protein>
<gene>
    <name evidence="13" type="ORF">LYPA_23C016675</name>
</gene>
<evidence type="ECO:0000256" key="8">
    <source>
        <dbReference type="ARBA" id="ARBA00023040"/>
    </source>
</evidence>
<dbReference type="InterPro" id="IPR017452">
    <property type="entry name" value="GPCR_Rhodpsn_7TM"/>
</dbReference>
<dbReference type="SUPFAM" id="SSF81321">
    <property type="entry name" value="Family A G protein-coupled receptor-like"/>
    <property type="match status" value="1"/>
</dbReference>
<keyword evidence="10 13" id="KW-0675">Receptor</keyword>
<evidence type="ECO:0000313" key="14">
    <source>
        <dbReference type="Proteomes" id="UP000386466"/>
    </source>
</evidence>
<evidence type="ECO:0000259" key="12">
    <source>
        <dbReference type="PROSITE" id="PS50262"/>
    </source>
</evidence>
<dbReference type="InterPro" id="IPR000725">
    <property type="entry name" value="Olfact_rcpt"/>
</dbReference>
<keyword evidence="8" id="KW-0297">G-protein coupled receptor</keyword>